<gene>
    <name evidence="1" type="ORF">JXQ802_LOCUS33342</name>
</gene>
<reference evidence="1" key="1">
    <citation type="submission" date="2021-02" db="EMBL/GenBank/DDBJ databases">
        <authorList>
            <person name="Nowell W R."/>
        </authorList>
    </citation>
    <scope>NUCLEOTIDE SEQUENCE</scope>
</reference>
<name>A0A815IXD4_9BILA</name>
<proteinExistence type="predicted"/>
<keyword evidence="2" id="KW-1185">Reference proteome</keyword>
<dbReference type="AlphaFoldDB" id="A0A815IXD4"/>
<evidence type="ECO:0000313" key="1">
    <source>
        <dbReference type="EMBL" id="CAF1374687.1"/>
    </source>
</evidence>
<comment type="caution">
    <text evidence="1">The sequence shown here is derived from an EMBL/GenBank/DDBJ whole genome shotgun (WGS) entry which is preliminary data.</text>
</comment>
<dbReference type="Proteomes" id="UP000663870">
    <property type="component" value="Unassembled WGS sequence"/>
</dbReference>
<sequence length="261" mass="29850">MISVLTLILYIIIVLLFIPIKSDIVHQLRDKRKRRSQIAEFDIPTTQENSHFHNVVHQAGVIAKNIGEKFETKLGHSYEILGHQISHLGSQLEQNKTSLAEKATDIYQGPLANKTSIIFENFQYSYGKMGDRLSYILNWLGQNIIIMGYYTSSIIRSIFYIIGDIIGYTIEKIEQLIGKGLMKTSEKVHQAAIDLQRTSHIDSQHLQDKFQETAPKFKQSINHAIDVLGQKIQRLGIDTETAGQIIEQHRFLDTLQQAYDN</sequence>
<dbReference type="EMBL" id="CAJNOL010001517">
    <property type="protein sequence ID" value="CAF1374687.1"/>
    <property type="molecule type" value="Genomic_DNA"/>
</dbReference>
<accession>A0A815IXD4</accession>
<organism evidence="1 2">
    <name type="scientific">Rotaria sordida</name>
    <dbReference type="NCBI Taxonomy" id="392033"/>
    <lineage>
        <taxon>Eukaryota</taxon>
        <taxon>Metazoa</taxon>
        <taxon>Spiralia</taxon>
        <taxon>Gnathifera</taxon>
        <taxon>Rotifera</taxon>
        <taxon>Eurotatoria</taxon>
        <taxon>Bdelloidea</taxon>
        <taxon>Philodinida</taxon>
        <taxon>Philodinidae</taxon>
        <taxon>Rotaria</taxon>
    </lineage>
</organism>
<evidence type="ECO:0000313" key="2">
    <source>
        <dbReference type="Proteomes" id="UP000663870"/>
    </source>
</evidence>
<protein>
    <submittedName>
        <fullName evidence="1">Uncharacterized protein</fullName>
    </submittedName>
</protein>